<evidence type="ECO:0000313" key="6">
    <source>
        <dbReference type="EMBL" id="CAH9125786.1"/>
    </source>
</evidence>
<evidence type="ECO:0000313" key="7">
    <source>
        <dbReference type="Proteomes" id="UP001152523"/>
    </source>
</evidence>
<dbReference type="PROSITE" id="PS00375">
    <property type="entry name" value="UDPGT"/>
    <property type="match status" value="1"/>
</dbReference>
<comment type="caution">
    <text evidence="6">The sequence shown here is derived from an EMBL/GenBank/DDBJ whole genome shotgun (WGS) entry which is preliminary data.</text>
</comment>
<keyword evidence="7" id="KW-1185">Reference proteome</keyword>
<dbReference type="AlphaFoldDB" id="A0AAV0ERK7"/>
<dbReference type="PANTHER" id="PTHR48047:SF45">
    <property type="entry name" value="SCOPOLETIN GLUCOSYLTRANSFERASE-LIKE"/>
    <property type="match status" value="1"/>
</dbReference>
<dbReference type="PANTHER" id="PTHR48047">
    <property type="entry name" value="GLYCOSYLTRANSFERASE"/>
    <property type="match status" value="1"/>
</dbReference>
<dbReference type="Proteomes" id="UP001152523">
    <property type="component" value="Unassembled WGS sequence"/>
</dbReference>
<evidence type="ECO:0000256" key="2">
    <source>
        <dbReference type="ARBA" id="ARBA00022676"/>
    </source>
</evidence>
<reference evidence="6" key="1">
    <citation type="submission" date="2022-07" db="EMBL/GenBank/DDBJ databases">
        <authorList>
            <person name="Macas J."/>
            <person name="Novak P."/>
            <person name="Neumann P."/>
        </authorList>
    </citation>
    <scope>NUCLEOTIDE SEQUENCE</scope>
</reference>
<proteinExistence type="inferred from homology"/>
<dbReference type="Pfam" id="PF00201">
    <property type="entry name" value="UDPGT"/>
    <property type="match status" value="1"/>
</dbReference>
<dbReference type="FunFam" id="3.40.50.2000:FF:000047">
    <property type="entry name" value="Glycosyltransferase"/>
    <property type="match status" value="1"/>
</dbReference>
<keyword evidence="3 4" id="KW-0808">Transferase</keyword>
<evidence type="ECO:0000256" key="1">
    <source>
        <dbReference type="ARBA" id="ARBA00009995"/>
    </source>
</evidence>
<accession>A0AAV0ERK7</accession>
<dbReference type="InterPro" id="IPR035595">
    <property type="entry name" value="UDP_glycos_trans_CS"/>
</dbReference>
<dbReference type="GO" id="GO:0035251">
    <property type="term" value="F:UDP-glucosyltransferase activity"/>
    <property type="evidence" value="ECO:0007669"/>
    <property type="project" value="TreeGrafter"/>
</dbReference>
<gene>
    <name evidence="6" type="ORF">CEPIT_LOCUS27028</name>
</gene>
<dbReference type="Gene3D" id="3.40.50.2000">
    <property type="entry name" value="Glycogen Phosphorylase B"/>
    <property type="match status" value="2"/>
</dbReference>
<dbReference type="CDD" id="cd03784">
    <property type="entry name" value="GT1_Gtf-like"/>
    <property type="match status" value="1"/>
</dbReference>
<dbReference type="EC" id="2.4.1.-" evidence="5"/>
<evidence type="ECO:0000256" key="5">
    <source>
        <dbReference type="RuleBase" id="RU362057"/>
    </source>
</evidence>
<evidence type="ECO:0000256" key="4">
    <source>
        <dbReference type="RuleBase" id="RU003718"/>
    </source>
</evidence>
<protein>
    <recommendedName>
        <fullName evidence="5">Glycosyltransferase</fullName>
        <ecNumber evidence="5">2.4.1.-</ecNumber>
    </recommendedName>
</protein>
<comment type="similarity">
    <text evidence="1 4">Belongs to the UDP-glycosyltransferase family.</text>
</comment>
<evidence type="ECO:0000256" key="3">
    <source>
        <dbReference type="ARBA" id="ARBA00022679"/>
    </source>
</evidence>
<dbReference type="InterPro" id="IPR002213">
    <property type="entry name" value="UDP_glucos_trans"/>
</dbReference>
<organism evidence="6 7">
    <name type="scientific">Cuscuta epithymum</name>
    <dbReference type="NCBI Taxonomy" id="186058"/>
    <lineage>
        <taxon>Eukaryota</taxon>
        <taxon>Viridiplantae</taxon>
        <taxon>Streptophyta</taxon>
        <taxon>Embryophyta</taxon>
        <taxon>Tracheophyta</taxon>
        <taxon>Spermatophyta</taxon>
        <taxon>Magnoliopsida</taxon>
        <taxon>eudicotyledons</taxon>
        <taxon>Gunneridae</taxon>
        <taxon>Pentapetalae</taxon>
        <taxon>asterids</taxon>
        <taxon>lamiids</taxon>
        <taxon>Solanales</taxon>
        <taxon>Convolvulaceae</taxon>
        <taxon>Cuscuteae</taxon>
        <taxon>Cuscuta</taxon>
        <taxon>Cuscuta subgen. Cuscuta</taxon>
    </lineage>
</organism>
<dbReference type="EMBL" id="CAMAPF010000938">
    <property type="protein sequence ID" value="CAH9125786.1"/>
    <property type="molecule type" value="Genomic_DNA"/>
</dbReference>
<dbReference type="FunFam" id="3.40.50.2000:FF:000071">
    <property type="entry name" value="Glycosyltransferase"/>
    <property type="match status" value="1"/>
</dbReference>
<name>A0AAV0ERK7_9ASTE</name>
<keyword evidence="2 4" id="KW-0328">Glycosyltransferase</keyword>
<dbReference type="SUPFAM" id="SSF53756">
    <property type="entry name" value="UDP-Glycosyltransferase/glycogen phosphorylase"/>
    <property type="match status" value="1"/>
</dbReference>
<sequence length="532" mass="58950">MTSKDDQLHVFFFPMMAHGHMIPTLDMAKLFASRHGVKSTIITTPLNVPSISKAIHKHKQSGFQIEVRSLYFPGVEAGLPEGVQHFDHFTSDGSTFPSFFKACSMLQEPLEQLMAELRPDCLVADVFFPWATKAAAKFGIPRLIFDGTSYLSVCAKHSLLTYRPFEDISSEDSSESTFTIPHLPHQLKLNRSQLAPYERDLSFSSTMAEFGLQVMEAERTSYGVIFNSFYELEPDYADHFKNVLGRRGWSVGPLSLQNKDEDEIGEKSHRGRKASIGEKDCIEWLHSKKPNSVVYVCFGSMANFAASQLTEMAEGIESSGQDFIWVIRNKNAGKEIGEEKGEEEWMPEGFEDRTEGRGLIIRGWAPQVLILDHRAVGAFVTHCGWNSTLEAVCAGVPMVTWPLFAEQFVNEKLVTEILLTGVGVGSKVWANVGSDGVKREAIAEAIKRVMVGEESEEMRRRAAALKVNARKAVEEGGSSYSGLTSLLDELKMIRADRLGSSSHKAVVSNGPGGACMAHAWPNHLCDRKVVPP</sequence>